<evidence type="ECO:0000313" key="1">
    <source>
        <dbReference type="EMBL" id="GFU43040.1"/>
    </source>
</evidence>
<sequence>MSGNHNSTSVDSRCIQSQNVNSTACLPPISCYGCGNPGFIKAKCPKCSLKKEQASVNVIQMFTCVTSPVTLLNIEVFEVTGTVCADTGASQSVGGELMLKFLKNHGQ</sequence>
<keyword evidence="2" id="KW-1185">Reference proteome</keyword>
<evidence type="ECO:0000313" key="2">
    <source>
        <dbReference type="Proteomes" id="UP000887013"/>
    </source>
</evidence>
<accession>A0A8X6QTH5</accession>
<protein>
    <submittedName>
        <fullName evidence="1">Transposon Tf2-6 polyprotein</fullName>
    </submittedName>
</protein>
<name>A0A8X6QTH5_NEPPI</name>
<reference evidence="1" key="1">
    <citation type="submission" date="2020-08" db="EMBL/GenBank/DDBJ databases">
        <title>Multicomponent nature underlies the extraordinary mechanical properties of spider dragline silk.</title>
        <authorList>
            <person name="Kono N."/>
            <person name="Nakamura H."/>
            <person name="Mori M."/>
            <person name="Yoshida Y."/>
            <person name="Ohtoshi R."/>
            <person name="Malay A.D."/>
            <person name="Moran D.A.P."/>
            <person name="Tomita M."/>
            <person name="Numata K."/>
            <person name="Arakawa K."/>
        </authorList>
    </citation>
    <scope>NUCLEOTIDE SEQUENCE</scope>
</reference>
<comment type="caution">
    <text evidence="1">The sequence shown here is derived from an EMBL/GenBank/DDBJ whole genome shotgun (WGS) entry which is preliminary data.</text>
</comment>
<dbReference type="EMBL" id="BMAW01036199">
    <property type="protein sequence ID" value="GFU43040.1"/>
    <property type="molecule type" value="Genomic_DNA"/>
</dbReference>
<dbReference type="AlphaFoldDB" id="A0A8X6QTH5"/>
<gene>
    <name evidence="1" type="primary">Tf2-6_445</name>
    <name evidence="1" type="ORF">NPIL_529231</name>
</gene>
<organism evidence="1 2">
    <name type="scientific">Nephila pilipes</name>
    <name type="common">Giant wood spider</name>
    <name type="synonym">Nephila maculata</name>
    <dbReference type="NCBI Taxonomy" id="299642"/>
    <lineage>
        <taxon>Eukaryota</taxon>
        <taxon>Metazoa</taxon>
        <taxon>Ecdysozoa</taxon>
        <taxon>Arthropoda</taxon>
        <taxon>Chelicerata</taxon>
        <taxon>Arachnida</taxon>
        <taxon>Araneae</taxon>
        <taxon>Araneomorphae</taxon>
        <taxon>Entelegynae</taxon>
        <taxon>Araneoidea</taxon>
        <taxon>Nephilidae</taxon>
        <taxon>Nephila</taxon>
    </lineage>
</organism>
<proteinExistence type="predicted"/>
<dbReference type="Proteomes" id="UP000887013">
    <property type="component" value="Unassembled WGS sequence"/>
</dbReference>
<dbReference type="OrthoDB" id="6449311at2759"/>